<dbReference type="PANTHER" id="PTHR36222">
    <property type="entry name" value="SERINE PROTEASE INHIBITOR RV3364C"/>
    <property type="match status" value="1"/>
</dbReference>
<dbReference type="EMBL" id="CP070499">
    <property type="protein sequence ID" value="QSB15422.1"/>
    <property type="molecule type" value="Genomic_DNA"/>
</dbReference>
<evidence type="ECO:0000313" key="3">
    <source>
        <dbReference type="Proteomes" id="UP000662857"/>
    </source>
</evidence>
<dbReference type="Pfam" id="PF03259">
    <property type="entry name" value="Robl_LC7"/>
    <property type="match status" value="1"/>
</dbReference>
<feature type="domain" description="Roadblock/LAMTOR2" evidence="1">
    <location>
        <begin position="20"/>
        <end position="110"/>
    </location>
</feature>
<sequence length="150" mass="15547">MTDRYSDSYSGYASSADTLNGLLDNFVDRVPEVECAAAVSADGLVLAASRNLPRDSCDQLAAIASGLVSLLTGAARFFRAGHVVSNVTELDGGFMFSMSVSSGASLLALASRSCDLGLVGQELADLINRVEPTLTVCSRSDFLNNAGSVS</sequence>
<dbReference type="AlphaFoldDB" id="A0A895YH55"/>
<gene>
    <name evidence="2" type="ORF">JQS43_03415</name>
</gene>
<name>A0A895YH55_9ACTN</name>
<reference evidence="2" key="1">
    <citation type="submission" date="2021-02" db="EMBL/GenBank/DDBJ databases">
        <title>Natrosporangium hydrolyticum gen. nov., sp. nov, a haloalkaliphilic actinobacterium from a soda solonchak soil.</title>
        <authorList>
            <person name="Sorokin D.Y."/>
            <person name="Khijniak T.V."/>
            <person name="Zakharycheva A.P."/>
            <person name="Boueva O.V."/>
            <person name="Ariskina E.V."/>
            <person name="Hahnke R.L."/>
            <person name="Bunk B."/>
            <person name="Sproer C."/>
            <person name="Schumann P."/>
            <person name="Evtushenko L.I."/>
            <person name="Kublanov I.V."/>
        </authorList>
    </citation>
    <scope>NUCLEOTIDE SEQUENCE</scope>
    <source>
        <strain evidence="2">DSM 106523</strain>
    </source>
</reference>
<keyword evidence="3" id="KW-1185">Reference proteome</keyword>
<dbReference type="Gene3D" id="3.30.450.30">
    <property type="entry name" value="Dynein light chain 2a, cytoplasmic"/>
    <property type="match status" value="1"/>
</dbReference>
<dbReference type="Proteomes" id="UP000662857">
    <property type="component" value="Chromosome"/>
</dbReference>
<evidence type="ECO:0000259" key="1">
    <source>
        <dbReference type="SMART" id="SM00960"/>
    </source>
</evidence>
<dbReference type="KEGG" id="nhy:JQS43_03415"/>
<accession>A0A895YH55</accession>
<dbReference type="SUPFAM" id="SSF103196">
    <property type="entry name" value="Roadblock/LC7 domain"/>
    <property type="match status" value="1"/>
</dbReference>
<proteinExistence type="predicted"/>
<dbReference type="InterPro" id="IPR004942">
    <property type="entry name" value="Roadblock/LAMTOR2_dom"/>
</dbReference>
<organism evidence="2 3">
    <name type="scientific">Natronosporangium hydrolyticum</name>
    <dbReference type="NCBI Taxonomy" id="2811111"/>
    <lineage>
        <taxon>Bacteria</taxon>
        <taxon>Bacillati</taxon>
        <taxon>Actinomycetota</taxon>
        <taxon>Actinomycetes</taxon>
        <taxon>Micromonosporales</taxon>
        <taxon>Micromonosporaceae</taxon>
        <taxon>Natronosporangium</taxon>
    </lineage>
</organism>
<dbReference type="PANTHER" id="PTHR36222:SF1">
    <property type="entry name" value="SERINE PROTEASE INHIBITOR RV3364C"/>
    <property type="match status" value="1"/>
</dbReference>
<evidence type="ECO:0000313" key="2">
    <source>
        <dbReference type="EMBL" id="QSB15422.1"/>
    </source>
</evidence>
<dbReference type="InterPro" id="IPR053141">
    <property type="entry name" value="Mycobact_SerProt_Inhib_Rv3364c"/>
</dbReference>
<protein>
    <submittedName>
        <fullName evidence="2">Roadblock/LC7 domain-containing protein</fullName>
    </submittedName>
</protein>
<dbReference type="SMART" id="SM00960">
    <property type="entry name" value="Robl_LC7"/>
    <property type="match status" value="1"/>
</dbReference>
<dbReference type="RefSeq" id="WP_420847644.1">
    <property type="nucleotide sequence ID" value="NZ_CP070499.1"/>
</dbReference>